<accession>A0ABT1MLA3</accession>
<feature type="transmembrane region" description="Helical" evidence="1">
    <location>
        <begin position="25"/>
        <end position="44"/>
    </location>
</feature>
<feature type="domain" description="EamA" evidence="2">
    <location>
        <begin position="2"/>
        <end position="130"/>
    </location>
</feature>
<protein>
    <submittedName>
        <fullName evidence="3">DMT family transporter</fullName>
    </submittedName>
</protein>
<geneLocation type="plasmid" evidence="3">
    <name>unnamed1</name>
</geneLocation>
<dbReference type="EMBL" id="JAKZEU010000001">
    <property type="protein sequence ID" value="MCQ0968966.1"/>
    <property type="molecule type" value="Genomic_DNA"/>
</dbReference>
<dbReference type="Pfam" id="PF00892">
    <property type="entry name" value="EamA"/>
    <property type="match status" value="2"/>
</dbReference>
<evidence type="ECO:0000256" key="1">
    <source>
        <dbReference type="SAM" id="Phobius"/>
    </source>
</evidence>
<dbReference type="InterPro" id="IPR000620">
    <property type="entry name" value="EamA_dom"/>
</dbReference>
<dbReference type="Proteomes" id="UP001203945">
    <property type="component" value="Unassembled WGS sequence"/>
</dbReference>
<keyword evidence="1" id="KW-0472">Membrane</keyword>
<proteinExistence type="predicted"/>
<feature type="transmembrane region" description="Helical" evidence="1">
    <location>
        <begin position="64"/>
        <end position="83"/>
    </location>
</feature>
<reference evidence="3 4" key="1">
    <citation type="submission" date="2022-03" db="EMBL/GenBank/DDBJ databases">
        <authorList>
            <person name="He Y."/>
        </authorList>
    </citation>
    <scope>NUCLEOTIDE SEQUENCE [LARGE SCALE GENOMIC DNA]</scope>
    <source>
        <strain evidence="3 4">TK19116</strain>
        <plasmid evidence="3">unnamed1</plasmid>
    </source>
</reference>
<dbReference type="SUPFAM" id="SSF103481">
    <property type="entry name" value="Multidrug resistance efflux transporter EmrE"/>
    <property type="match status" value="2"/>
</dbReference>
<keyword evidence="1" id="KW-1133">Transmembrane helix</keyword>
<feature type="transmembrane region" description="Helical" evidence="1">
    <location>
        <begin position="169"/>
        <end position="186"/>
    </location>
</feature>
<gene>
    <name evidence="3" type="ORF">MLD63_00770</name>
</gene>
<dbReference type="PANTHER" id="PTHR22911">
    <property type="entry name" value="ACYL-MALONYL CONDENSING ENZYME-RELATED"/>
    <property type="match status" value="1"/>
</dbReference>
<comment type="caution">
    <text evidence="3">The sequence shown here is derived from an EMBL/GenBank/DDBJ whole genome shotgun (WGS) entry which is preliminary data.</text>
</comment>
<keyword evidence="4" id="KW-1185">Reference proteome</keyword>
<dbReference type="InterPro" id="IPR037185">
    <property type="entry name" value="EmrE-like"/>
</dbReference>
<name>A0ABT1MLA3_9RHOB</name>
<evidence type="ECO:0000313" key="3">
    <source>
        <dbReference type="EMBL" id="MCQ0968966.1"/>
    </source>
</evidence>
<dbReference type="PANTHER" id="PTHR22911:SF103">
    <property type="entry name" value="BLR2811 PROTEIN"/>
    <property type="match status" value="1"/>
</dbReference>
<feature type="transmembrane region" description="Helical" evidence="1">
    <location>
        <begin position="252"/>
        <end position="270"/>
    </location>
</feature>
<feature type="transmembrane region" description="Helical" evidence="1">
    <location>
        <begin position="89"/>
        <end position="108"/>
    </location>
</feature>
<organism evidence="3 4">
    <name type="scientific">Paracoccus albicereus</name>
    <dbReference type="NCBI Taxonomy" id="2922394"/>
    <lineage>
        <taxon>Bacteria</taxon>
        <taxon>Pseudomonadati</taxon>
        <taxon>Pseudomonadota</taxon>
        <taxon>Alphaproteobacteria</taxon>
        <taxon>Rhodobacterales</taxon>
        <taxon>Paracoccaceae</taxon>
        <taxon>Paracoccus</taxon>
    </lineage>
</organism>
<feature type="transmembrane region" description="Helical" evidence="1">
    <location>
        <begin position="198"/>
        <end position="215"/>
    </location>
</feature>
<keyword evidence="3" id="KW-0614">Plasmid</keyword>
<evidence type="ECO:0000259" key="2">
    <source>
        <dbReference type="Pfam" id="PF00892"/>
    </source>
</evidence>
<evidence type="ECO:0000313" key="4">
    <source>
        <dbReference type="Proteomes" id="UP001203945"/>
    </source>
</evidence>
<keyword evidence="1" id="KW-0812">Transmembrane</keyword>
<feature type="transmembrane region" description="Helical" evidence="1">
    <location>
        <begin position="115"/>
        <end position="133"/>
    </location>
</feature>
<feature type="transmembrane region" description="Helical" evidence="1">
    <location>
        <begin position="139"/>
        <end position="157"/>
    </location>
</feature>
<sequence>MCTVSLLFAIQDGFSKQLGAEYPPLLVVMIRFWVFAIFVTMLVARKPGGLRAAVRSRRPVMQIVRGLLLAAEVVVMVEAFVRLGLVETHALFTVYPLMVAALSGPVLGEKVGWRRWLAIGAGFVGILIILQPGARALSVEALLPLSAAVMFAVYGLLTRMVARDDSAMVSFFWTAMAGAVGMTLVGLKDWQWLAPVDWLWMACLCVVSITSHYLLIRAYELAEASVLQPFAYTQLVFVSVLGVVVFGETLHMNVVIGATIVVGAGLFTLWRSQVRARQQAARQAAEAGRTRS</sequence>
<feature type="transmembrane region" description="Helical" evidence="1">
    <location>
        <begin position="227"/>
        <end position="246"/>
    </location>
</feature>
<feature type="domain" description="EamA" evidence="2">
    <location>
        <begin position="142"/>
        <end position="268"/>
    </location>
</feature>